<dbReference type="RefSeq" id="WP_271089684.1">
    <property type="nucleotide sequence ID" value="NZ_JAPJZH010000006.1"/>
</dbReference>
<feature type="transmembrane region" description="Helical" evidence="2">
    <location>
        <begin position="6"/>
        <end position="28"/>
    </location>
</feature>
<evidence type="ECO:0000256" key="1">
    <source>
        <dbReference type="SAM" id="Coils"/>
    </source>
</evidence>
<keyword evidence="1" id="KW-0175">Coiled coil</keyword>
<reference evidence="3" key="1">
    <citation type="submission" date="2022-11" db="EMBL/GenBank/DDBJ databases">
        <title>Hoeflea poritis sp. nov., isolated from scleractinian coral Porites lutea.</title>
        <authorList>
            <person name="Zhang G."/>
            <person name="Wei Q."/>
            <person name="Cai L."/>
        </authorList>
    </citation>
    <scope>NUCLEOTIDE SEQUENCE</scope>
    <source>
        <strain evidence="3">E7-10</strain>
    </source>
</reference>
<keyword evidence="2" id="KW-1133">Transmembrane helix</keyword>
<keyword evidence="2" id="KW-0812">Transmembrane</keyword>
<protein>
    <submittedName>
        <fullName evidence="3">Uncharacterized protein</fullName>
    </submittedName>
</protein>
<organism evidence="3 4">
    <name type="scientific">Hoeflea poritis</name>
    <dbReference type="NCBI Taxonomy" id="2993659"/>
    <lineage>
        <taxon>Bacteria</taxon>
        <taxon>Pseudomonadati</taxon>
        <taxon>Pseudomonadota</taxon>
        <taxon>Alphaproteobacteria</taxon>
        <taxon>Hyphomicrobiales</taxon>
        <taxon>Rhizobiaceae</taxon>
        <taxon>Hoeflea</taxon>
    </lineage>
</organism>
<dbReference type="Proteomes" id="UP001148313">
    <property type="component" value="Unassembled WGS sequence"/>
</dbReference>
<evidence type="ECO:0000313" key="4">
    <source>
        <dbReference type="Proteomes" id="UP001148313"/>
    </source>
</evidence>
<accession>A0ABT4VMN9</accession>
<sequence length="146" mass="16060">MLASFLASRVVSILGVPGMVALLIIGFYEGLPGIKAIPFIDRIPLVGYLTTGRVDRQIALATEAMVAKAELVAARERERGLQIIIEEKNRREALTLTANAEFRERLAAANRANEDLNDEIKEYLARPVNGGCVVTDALWELMHNAE</sequence>
<proteinExistence type="predicted"/>
<evidence type="ECO:0000256" key="2">
    <source>
        <dbReference type="SAM" id="Phobius"/>
    </source>
</evidence>
<gene>
    <name evidence="3" type="ORF">OOZ53_11490</name>
</gene>
<name>A0ABT4VMN9_9HYPH</name>
<evidence type="ECO:0000313" key="3">
    <source>
        <dbReference type="EMBL" id="MDA4845975.1"/>
    </source>
</evidence>
<keyword evidence="4" id="KW-1185">Reference proteome</keyword>
<feature type="coiled-coil region" evidence="1">
    <location>
        <begin position="99"/>
        <end position="126"/>
    </location>
</feature>
<keyword evidence="2" id="KW-0472">Membrane</keyword>
<comment type="caution">
    <text evidence="3">The sequence shown here is derived from an EMBL/GenBank/DDBJ whole genome shotgun (WGS) entry which is preliminary data.</text>
</comment>
<dbReference type="EMBL" id="JAPJZH010000006">
    <property type="protein sequence ID" value="MDA4845975.1"/>
    <property type="molecule type" value="Genomic_DNA"/>
</dbReference>